<protein>
    <recommendedName>
        <fullName evidence="1">VWFA domain-containing protein</fullName>
    </recommendedName>
</protein>
<dbReference type="PANTHER" id="PTHR24020:SF20">
    <property type="entry name" value="PH DOMAIN-CONTAINING PROTEIN"/>
    <property type="match status" value="1"/>
</dbReference>
<dbReference type="AlphaFoldDB" id="A0A9X0D4G8"/>
<dbReference type="EMBL" id="MU825876">
    <property type="protein sequence ID" value="KAJ7386550.1"/>
    <property type="molecule type" value="Genomic_DNA"/>
</dbReference>
<dbReference type="SUPFAM" id="SSF53300">
    <property type="entry name" value="vWA-like"/>
    <property type="match status" value="1"/>
</dbReference>
<name>A0A9X0D4G8_9CNID</name>
<organism evidence="2 3">
    <name type="scientific">Desmophyllum pertusum</name>
    <dbReference type="NCBI Taxonomy" id="174260"/>
    <lineage>
        <taxon>Eukaryota</taxon>
        <taxon>Metazoa</taxon>
        <taxon>Cnidaria</taxon>
        <taxon>Anthozoa</taxon>
        <taxon>Hexacorallia</taxon>
        <taxon>Scleractinia</taxon>
        <taxon>Caryophylliina</taxon>
        <taxon>Caryophylliidae</taxon>
        <taxon>Desmophyllum</taxon>
    </lineage>
</organism>
<dbReference type="InterPro" id="IPR050525">
    <property type="entry name" value="ECM_Assembly_Org"/>
</dbReference>
<evidence type="ECO:0000313" key="3">
    <source>
        <dbReference type="Proteomes" id="UP001163046"/>
    </source>
</evidence>
<gene>
    <name evidence="2" type="ORF">OS493_008687</name>
</gene>
<evidence type="ECO:0000259" key="1">
    <source>
        <dbReference type="PROSITE" id="PS50234"/>
    </source>
</evidence>
<dbReference type="OrthoDB" id="5984132at2759"/>
<dbReference type="Proteomes" id="UP001163046">
    <property type="component" value="Unassembled WGS sequence"/>
</dbReference>
<proteinExistence type="predicted"/>
<dbReference type="CDD" id="cd01450">
    <property type="entry name" value="vWFA_subfamily_ECM"/>
    <property type="match status" value="1"/>
</dbReference>
<dbReference type="PANTHER" id="PTHR24020">
    <property type="entry name" value="COLLAGEN ALPHA"/>
    <property type="match status" value="1"/>
</dbReference>
<dbReference type="PROSITE" id="PS50234">
    <property type="entry name" value="VWFA"/>
    <property type="match status" value="1"/>
</dbReference>
<dbReference type="Gene3D" id="3.40.50.410">
    <property type="entry name" value="von Willebrand factor, type A domain"/>
    <property type="match status" value="1"/>
</dbReference>
<dbReference type="PRINTS" id="PR00453">
    <property type="entry name" value="VWFADOMAIN"/>
</dbReference>
<reference evidence="2" key="1">
    <citation type="submission" date="2023-01" db="EMBL/GenBank/DDBJ databases">
        <title>Genome assembly of the deep-sea coral Lophelia pertusa.</title>
        <authorList>
            <person name="Herrera S."/>
            <person name="Cordes E."/>
        </authorList>
    </citation>
    <scope>NUCLEOTIDE SEQUENCE</scope>
    <source>
        <strain evidence="2">USNM1676648</strain>
        <tissue evidence="2">Polyp</tissue>
    </source>
</reference>
<evidence type="ECO:0000313" key="2">
    <source>
        <dbReference type="EMBL" id="KAJ7386550.1"/>
    </source>
</evidence>
<dbReference type="SMART" id="SM00327">
    <property type="entry name" value="VWA"/>
    <property type="match status" value="1"/>
</dbReference>
<keyword evidence="3" id="KW-1185">Reference proteome</keyword>
<dbReference type="Pfam" id="PF00092">
    <property type="entry name" value="VWA"/>
    <property type="match status" value="1"/>
</dbReference>
<sequence>MISVSHIPVTADIAFLIDGSRYVGRRNFHLEKAFIKSIAQRFTISRHQSHIGVATYGSRPQLRMRFNQYSSLGLVLRALNYVRYPGQAGRRVDLGLQASLRYFFSRKNTYSFIRKILVVLVGGRQTGRSSYIINRLPAQFRRQGVQVFIVGVGSVDQRYLRPFTYRNRHVYVVRSYRSLVARAGTVARAIHQEMRIEQERYRDLQKRLNIDLGRRNGTDFEEEGDRYKNGTIDELSGKWNNGTAEVVNSL</sequence>
<accession>A0A9X0D4G8</accession>
<dbReference type="InterPro" id="IPR002035">
    <property type="entry name" value="VWF_A"/>
</dbReference>
<feature type="domain" description="VWFA" evidence="1">
    <location>
        <begin position="12"/>
        <end position="190"/>
    </location>
</feature>
<comment type="caution">
    <text evidence="2">The sequence shown here is derived from an EMBL/GenBank/DDBJ whole genome shotgun (WGS) entry which is preliminary data.</text>
</comment>
<dbReference type="InterPro" id="IPR036465">
    <property type="entry name" value="vWFA_dom_sf"/>
</dbReference>